<dbReference type="InterPro" id="IPR003591">
    <property type="entry name" value="Leu-rich_rpt_typical-subtyp"/>
</dbReference>
<evidence type="ECO:0000259" key="3">
    <source>
        <dbReference type="Pfam" id="PF23598"/>
    </source>
</evidence>
<evidence type="ECO:0000256" key="1">
    <source>
        <dbReference type="ARBA" id="ARBA00022614"/>
    </source>
</evidence>
<comment type="caution">
    <text evidence="4">The sequence shown here is derived from an EMBL/GenBank/DDBJ whole genome shotgun (WGS) entry which is preliminary data.</text>
</comment>
<dbReference type="PANTHER" id="PTHR45752:SF192">
    <property type="entry name" value="NB-ARC DOMAIN-CONTAINING PROTEIN"/>
    <property type="match status" value="1"/>
</dbReference>
<protein>
    <recommendedName>
        <fullName evidence="3">Disease resistance R13L4/SHOC-2-like LRR domain-containing protein</fullName>
    </recommendedName>
</protein>
<dbReference type="PROSITE" id="PS51450">
    <property type="entry name" value="LRR"/>
    <property type="match status" value="2"/>
</dbReference>
<dbReference type="InterPro" id="IPR055414">
    <property type="entry name" value="LRR_R13L4/SHOC2-like"/>
</dbReference>
<feature type="domain" description="Disease resistance R13L4/SHOC-2-like LRR" evidence="3">
    <location>
        <begin position="283"/>
        <end position="368"/>
    </location>
</feature>
<dbReference type="Pfam" id="PF23598">
    <property type="entry name" value="LRR_14"/>
    <property type="match status" value="1"/>
</dbReference>
<gene>
    <name evidence="4" type="ORF">LCGC14_1348020</name>
</gene>
<dbReference type="InterPro" id="IPR050715">
    <property type="entry name" value="LRR-SigEffector_domain"/>
</dbReference>
<dbReference type="InterPro" id="IPR032675">
    <property type="entry name" value="LRR_dom_sf"/>
</dbReference>
<dbReference type="Gene3D" id="3.80.10.10">
    <property type="entry name" value="Ribonuclease Inhibitor"/>
    <property type="match status" value="1"/>
</dbReference>
<sequence>MEYNPNLKTFEKRSLIEMKKFRINEFIELRLGEDGITNIFIKDQLFLQCKFLLLDIPRRTDTSFEEIRSIDDAAIILDHSLEENRIGPSIPPETEFWGHSSNLQAWSENNYDTCLLHSNLSFPLLERLTKVGDPVAKRVFKEELVKRFKDGNDNVREFLYNGSYLDFLEGDEYYILFEPSEVETIKELESIFGQRLHLYFGISKRDPIDDERPGLAFTDKHITTLYLHGKKIEKLPESIKNLKELQVLIAEYLNLKIFPEFLCDLSKLQYLSLSENNIKVIPRHINKLLNLEILELFGNEIEKIPETIGSLRALKTLYISINELSSLPLSLSKLISLEKLYISDNLFVRFPEVIKSLRFLKDLSISNNPFSKQGVLETMQFKNILEKRKKRKNK</sequence>
<dbReference type="EMBL" id="LAZR01008308">
    <property type="protein sequence ID" value="KKM79625.1"/>
    <property type="molecule type" value="Genomic_DNA"/>
</dbReference>
<keyword evidence="1" id="KW-0433">Leucine-rich repeat</keyword>
<name>A0A0F9MSH6_9ZZZZ</name>
<evidence type="ECO:0000256" key="2">
    <source>
        <dbReference type="ARBA" id="ARBA00022737"/>
    </source>
</evidence>
<keyword evidence="2" id="KW-0677">Repeat</keyword>
<dbReference type="PANTHER" id="PTHR45752">
    <property type="entry name" value="LEUCINE-RICH REPEAT-CONTAINING"/>
    <property type="match status" value="1"/>
</dbReference>
<dbReference type="SMART" id="SM00369">
    <property type="entry name" value="LRR_TYP"/>
    <property type="match status" value="3"/>
</dbReference>
<dbReference type="SUPFAM" id="SSF52058">
    <property type="entry name" value="L domain-like"/>
    <property type="match status" value="1"/>
</dbReference>
<accession>A0A0F9MSH6</accession>
<organism evidence="4">
    <name type="scientific">marine sediment metagenome</name>
    <dbReference type="NCBI Taxonomy" id="412755"/>
    <lineage>
        <taxon>unclassified sequences</taxon>
        <taxon>metagenomes</taxon>
        <taxon>ecological metagenomes</taxon>
    </lineage>
</organism>
<proteinExistence type="predicted"/>
<dbReference type="AlphaFoldDB" id="A0A0F9MSH6"/>
<reference evidence="4" key="1">
    <citation type="journal article" date="2015" name="Nature">
        <title>Complex archaea that bridge the gap between prokaryotes and eukaryotes.</title>
        <authorList>
            <person name="Spang A."/>
            <person name="Saw J.H."/>
            <person name="Jorgensen S.L."/>
            <person name="Zaremba-Niedzwiedzka K."/>
            <person name="Martijn J."/>
            <person name="Lind A.E."/>
            <person name="van Eijk R."/>
            <person name="Schleper C."/>
            <person name="Guy L."/>
            <person name="Ettema T.J."/>
        </authorList>
    </citation>
    <scope>NUCLEOTIDE SEQUENCE</scope>
</reference>
<dbReference type="InterPro" id="IPR001611">
    <property type="entry name" value="Leu-rich_rpt"/>
</dbReference>
<evidence type="ECO:0000313" key="4">
    <source>
        <dbReference type="EMBL" id="KKM79625.1"/>
    </source>
</evidence>
<dbReference type="SMART" id="SM00364">
    <property type="entry name" value="LRR_BAC"/>
    <property type="match status" value="5"/>
</dbReference>